<sequence>MALASLVLVRRMEGFFHALLFLIILLYVITTAWCAATAAAGIKRAASDRAALLSFKSLIDDAPFGALASWNNGSLHYCRWRGVSCGRRHPDRVMALNLTSLGLAGFVSPAVANLTFLRTMDLSDNKLGGHIPEELGILRRLRYLNLSVNSLRGTIPSSLGNCSNLQQLILADNKLNGEIPPTLSRLSRLRDLTLNQNMLQGTIPSNLTQCKELQAVDLGNNFLTEEIPPELGYLQKLTFLALSFNNLTGAIPATLGNLAQLQYLDLKFNSLSGSIPDSLGNLSSLIYLSFGKNNLSGPIPPSFGSLLSLNILEIQENSLTGTIPSTLTNLSSLSQLLLRENHLHGEIPHFAELPLLFYLDCTSNNLSGTIPISLGRLSSLEYLSLGMNNLTEEIPSSLYNLSALKSLALPYNQLKGTLPLDIGNALPNLQLLVMSYNELSGRIPASLSNASELNYLDLSFNAFHGMIPSSLGALQSLSWLGLDGNRLEARKPSDWSFVTALTNCTSLQLLNLGYNLLEGTMPKSLVNLSTSLNTLALYDNQISGIIPTEIEKLINLTAVDVSGNDLRGTVPVEISHLRQLQYLDLSNNVLSGKIPPSLGNLTQIDQLYLGSNEFEGAIPPTLSNMLVLELLNLSKNRLSSSIPKEVLTLSSLTNFLDLSHNLLNGSLPLEVGNLINIGVLDLSNNRLSGEIPDTIGKCTILEILHLENNLFQGSIPPSISNLRGLKGLDLSKNFYSGQIPAFLEELPDLTFLNLSFNSFEGRVPMKGVFKNSSEVSLVGNPKLCGGIPELHLPKCTSGAFAAKHHSDYKLKVILIPIGGAILCLIIIMGLLGIHHLIKNSRRKPLSRFSLRNRHKKVSYDEIFRATNGFSSDNLIGMGSFGSVYKATMNYENVGIVAVKVLNLQQHGAFRSFMSECEALRSIRHRNLVKILTSCSSLDHRGNNFMALVFEYMPNGSLEEWLHPNACENRPFRSLSLIQRMNIAVDVASALEYLHHGGSVPIVHCDLKPGNVLLDNEMTAHVGDFGLAKFLRQPPDESSERSSTSTVGIKGSIGYVPPEYGMGCKPSRLGDVYSYGILLLEMFTGMSPVDDKFKDGLSLRGYVRAAAASPEHLMDMIDRNLHSVDQAYHEERVQDCIVSVFDCGLTCSNESPHGRCDMTEVSKVLSAARERLLS</sequence>
<dbReference type="InterPro" id="IPR055414">
    <property type="entry name" value="LRR_R13L4/SHOC2-like"/>
</dbReference>
<evidence type="ECO:0000256" key="11">
    <source>
        <dbReference type="ARBA" id="ARBA00022729"/>
    </source>
</evidence>
<dbReference type="FunFam" id="3.30.200.20:FF:000432">
    <property type="entry name" value="LRR receptor-like serine/threonine-protein kinase EFR"/>
    <property type="match status" value="1"/>
</dbReference>
<dbReference type="InterPro" id="IPR001245">
    <property type="entry name" value="Ser-Thr/Tyr_kinase_cat_dom"/>
</dbReference>
<dbReference type="InterPro" id="IPR032675">
    <property type="entry name" value="LRR_dom_sf"/>
</dbReference>
<dbReference type="FunFam" id="3.80.10.10:FF:000565">
    <property type="entry name" value="Leucine-rich repeat receptor-like kinase protein FLORAL ORGAN NUMBER1"/>
    <property type="match status" value="1"/>
</dbReference>
<dbReference type="FunFam" id="1.10.510.10:FF:000358">
    <property type="entry name" value="Putative leucine-rich repeat receptor-like serine/threonine-protein kinase"/>
    <property type="match status" value="1"/>
</dbReference>
<comment type="function">
    <text evidence="22">Receptor kinase that detects X.oryzae pv. oryzae protein Ax21 to promote innate immunity. Following X.oryzae pv. oryzae protein Ax21 detection, undergoes cleavage, releasing the processed protein kinase Xa21 chain.</text>
</comment>
<dbReference type="Pfam" id="PF08263">
    <property type="entry name" value="LRRNT_2"/>
    <property type="match status" value="1"/>
</dbReference>
<evidence type="ECO:0000256" key="18">
    <source>
        <dbReference type="ARBA" id="ARBA00023170"/>
    </source>
</evidence>
<evidence type="ECO:0000256" key="1">
    <source>
        <dbReference type="ARBA" id="ARBA00004162"/>
    </source>
</evidence>
<keyword evidence="17 26" id="KW-0472">Membrane</keyword>
<keyword evidence="12" id="KW-0677">Repeat</keyword>
<evidence type="ECO:0000256" key="15">
    <source>
        <dbReference type="ARBA" id="ARBA00022840"/>
    </source>
</evidence>
<dbReference type="InterPro" id="IPR017441">
    <property type="entry name" value="Protein_kinase_ATP_BS"/>
</dbReference>
<evidence type="ECO:0000256" key="8">
    <source>
        <dbReference type="ARBA" id="ARBA00022614"/>
    </source>
</evidence>
<evidence type="ECO:0000256" key="22">
    <source>
        <dbReference type="ARBA" id="ARBA00054320"/>
    </source>
</evidence>
<dbReference type="SUPFAM" id="SSF52047">
    <property type="entry name" value="RNI-like"/>
    <property type="match status" value="2"/>
</dbReference>
<dbReference type="InterPro" id="IPR000719">
    <property type="entry name" value="Prot_kinase_dom"/>
</dbReference>
<keyword evidence="28" id="KW-1185">Reference proteome</keyword>
<feature type="binding site" evidence="25">
    <location>
        <position position="899"/>
    </location>
    <ligand>
        <name>ATP</name>
        <dbReference type="ChEBI" id="CHEBI:30616"/>
    </ligand>
</feature>
<keyword evidence="18" id="KW-0675">Receptor</keyword>
<dbReference type="Gene3D" id="1.10.510.10">
    <property type="entry name" value="Transferase(Phosphotransferase) domain 1"/>
    <property type="match status" value="1"/>
</dbReference>
<name>A0A6P5F0E3_ANACO</name>
<dbReference type="InterPro" id="IPR008271">
    <property type="entry name" value="Ser/Thr_kinase_AS"/>
</dbReference>
<gene>
    <name evidence="29" type="primary">LOC109710814</name>
</gene>
<evidence type="ECO:0000256" key="5">
    <source>
        <dbReference type="ARBA" id="ARBA00022475"/>
    </source>
</evidence>
<evidence type="ECO:0000256" key="20">
    <source>
        <dbReference type="ARBA" id="ARBA00047899"/>
    </source>
</evidence>
<dbReference type="Pfam" id="PF23598">
    <property type="entry name" value="LRR_14"/>
    <property type="match status" value="1"/>
</dbReference>
<dbReference type="EC" id="2.7.11.1" evidence="4"/>
<comment type="subcellular location">
    <subcellularLocation>
        <location evidence="1">Cell membrane</location>
        <topology evidence="1">Single-pass membrane protein</topology>
    </subcellularLocation>
    <subcellularLocation>
        <location evidence="2">Endoplasmic reticulum membrane</location>
        <topology evidence="2">Single-pass membrane protein</topology>
    </subcellularLocation>
</comment>
<proteinExistence type="inferred from homology"/>
<evidence type="ECO:0000256" key="19">
    <source>
        <dbReference type="ARBA" id="ARBA00023180"/>
    </source>
</evidence>
<dbReference type="FunFam" id="3.80.10.10:FF:000317">
    <property type="entry name" value="Inactive leucine-rich repeat receptor-like protein kinase"/>
    <property type="match status" value="1"/>
</dbReference>
<protein>
    <recommendedName>
        <fullName evidence="24">Receptor kinase-like protein Xa21</fullName>
        <ecNumber evidence="4">2.7.11.1</ecNumber>
    </recommendedName>
</protein>
<keyword evidence="14" id="KW-0418">Kinase</keyword>
<dbReference type="FunFam" id="3.80.10.10:FF:000041">
    <property type="entry name" value="LRR receptor-like serine/threonine-protein kinase ERECTA"/>
    <property type="match status" value="1"/>
</dbReference>
<keyword evidence="15 25" id="KW-0067">ATP-binding</keyword>
<dbReference type="PANTHER" id="PTHR48056">
    <property type="entry name" value="LRR RECEPTOR-LIKE SERINE/THREONINE-PROTEIN KINASE-RELATED"/>
    <property type="match status" value="1"/>
</dbReference>
<keyword evidence="6" id="KW-0723">Serine/threonine-protein kinase</keyword>
<dbReference type="AlphaFoldDB" id="A0A6P5F0E3"/>
<evidence type="ECO:0000256" key="21">
    <source>
        <dbReference type="ARBA" id="ARBA00048679"/>
    </source>
</evidence>
<evidence type="ECO:0000256" key="25">
    <source>
        <dbReference type="PROSITE-ProRule" id="PRU10141"/>
    </source>
</evidence>
<dbReference type="InterPro" id="IPR011009">
    <property type="entry name" value="Kinase-like_dom_sf"/>
</dbReference>
<evidence type="ECO:0000256" key="3">
    <source>
        <dbReference type="ARBA" id="ARBA00008684"/>
    </source>
</evidence>
<dbReference type="InterPro" id="IPR001611">
    <property type="entry name" value="Leu-rich_rpt"/>
</dbReference>
<evidence type="ECO:0000313" key="29">
    <source>
        <dbReference type="RefSeq" id="XP_020089177.1"/>
    </source>
</evidence>
<evidence type="ECO:0000256" key="7">
    <source>
        <dbReference type="ARBA" id="ARBA00022553"/>
    </source>
</evidence>
<keyword evidence="16 26" id="KW-1133">Transmembrane helix</keyword>
<dbReference type="GeneID" id="109710814"/>
<organism evidence="28 29">
    <name type="scientific">Ananas comosus</name>
    <name type="common">Pineapple</name>
    <name type="synonym">Ananas ananas</name>
    <dbReference type="NCBI Taxonomy" id="4615"/>
    <lineage>
        <taxon>Eukaryota</taxon>
        <taxon>Viridiplantae</taxon>
        <taxon>Streptophyta</taxon>
        <taxon>Embryophyta</taxon>
        <taxon>Tracheophyta</taxon>
        <taxon>Spermatophyta</taxon>
        <taxon>Magnoliopsida</taxon>
        <taxon>Liliopsida</taxon>
        <taxon>Poales</taxon>
        <taxon>Bromeliaceae</taxon>
        <taxon>Bromelioideae</taxon>
        <taxon>Ananas</taxon>
    </lineage>
</organism>
<dbReference type="SMART" id="SM00220">
    <property type="entry name" value="S_TKc"/>
    <property type="match status" value="1"/>
</dbReference>
<keyword evidence="8" id="KW-0433">Leucine-rich repeat</keyword>
<comment type="catalytic activity">
    <reaction evidence="20">
        <text>L-threonyl-[protein] + ATP = O-phospho-L-threonyl-[protein] + ADP + H(+)</text>
        <dbReference type="Rhea" id="RHEA:46608"/>
        <dbReference type="Rhea" id="RHEA-COMP:11060"/>
        <dbReference type="Rhea" id="RHEA-COMP:11605"/>
        <dbReference type="ChEBI" id="CHEBI:15378"/>
        <dbReference type="ChEBI" id="CHEBI:30013"/>
        <dbReference type="ChEBI" id="CHEBI:30616"/>
        <dbReference type="ChEBI" id="CHEBI:61977"/>
        <dbReference type="ChEBI" id="CHEBI:456216"/>
        <dbReference type="EC" id="2.7.11.1"/>
    </reaction>
</comment>
<dbReference type="GO" id="GO:0033612">
    <property type="term" value="F:receptor serine/threonine kinase binding"/>
    <property type="evidence" value="ECO:0007669"/>
    <property type="project" value="TreeGrafter"/>
</dbReference>
<evidence type="ECO:0000256" key="9">
    <source>
        <dbReference type="ARBA" id="ARBA00022679"/>
    </source>
</evidence>
<evidence type="ECO:0000256" key="23">
    <source>
        <dbReference type="ARBA" id="ARBA00056628"/>
    </source>
</evidence>
<keyword evidence="9" id="KW-0808">Transferase</keyword>
<dbReference type="GO" id="GO:0004674">
    <property type="term" value="F:protein serine/threonine kinase activity"/>
    <property type="evidence" value="ECO:0007669"/>
    <property type="project" value="UniProtKB-KW"/>
</dbReference>
<evidence type="ECO:0000256" key="10">
    <source>
        <dbReference type="ARBA" id="ARBA00022692"/>
    </source>
</evidence>
<keyword evidence="10 26" id="KW-0812">Transmembrane</keyword>
<comment type="similarity">
    <text evidence="3">Belongs to the protein kinase superfamily. Ser/Thr protein kinase family.</text>
</comment>
<dbReference type="PROSITE" id="PS00108">
    <property type="entry name" value="PROTEIN_KINASE_ST"/>
    <property type="match status" value="1"/>
</dbReference>
<evidence type="ECO:0000256" key="24">
    <source>
        <dbReference type="ARBA" id="ARBA00072040"/>
    </source>
</evidence>
<accession>A0A6P5F0E3</accession>
<dbReference type="InterPro" id="IPR050647">
    <property type="entry name" value="Plant_LRR-RLKs"/>
</dbReference>
<dbReference type="Gene3D" id="3.80.10.10">
    <property type="entry name" value="Ribonuclease Inhibitor"/>
    <property type="match status" value="5"/>
</dbReference>
<feature type="domain" description="Protein kinase" evidence="27">
    <location>
        <begin position="869"/>
        <end position="1173"/>
    </location>
</feature>
<dbReference type="SUPFAM" id="SSF56112">
    <property type="entry name" value="Protein kinase-like (PK-like)"/>
    <property type="match status" value="1"/>
</dbReference>
<evidence type="ECO:0000256" key="13">
    <source>
        <dbReference type="ARBA" id="ARBA00022741"/>
    </source>
</evidence>
<keyword evidence="13 25" id="KW-0547">Nucleotide-binding</keyword>
<evidence type="ECO:0000256" key="4">
    <source>
        <dbReference type="ARBA" id="ARBA00012513"/>
    </source>
</evidence>
<dbReference type="Pfam" id="PF00560">
    <property type="entry name" value="LRR_1"/>
    <property type="match status" value="8"/>
</dbReference>
<dbReference type="GO" id="GO:0005789">
    <property type="term" value="C:endoplasmic reticulum membrane"/>
    <property type="evidence" value="ECO:0007669"/>
    <property type="project" value="UniProtKB-SubCell"/>
</dbReference>
<keyword evidence="11" id="KW-0732">Signal</keyword>
<feature type="transmembrane region" description="Helical" evidence="26">
    <location>
        <begin position="813"/>
        <end position="837"/>
    </location>
</feature>
<dbReference type="GO" id="GO:0005886">
    <property type="term" value="C:plasma membrane"/>
    <property type="evidence" value="ECO:0007669"/>
    <property type="project" value="UniProtKB-SubCell"/>
</dbReference>
<evidence type="ECO:0000256" key="16">
    <source>
        <dbReference type="ARBA" id="ARBA00022989"/>
    </source>
</evidence>
<evidence type="ECO:0000313" key="28">
    <source>
        <dbReference type="Proteomes" id="UP000515123"/>
    </source>
</evidence>
<keyword evidence="7" id="KW-0597">Phosphoprotein</keyword>
<dbReference type="GO" id="GO:0005524">
    <property type="term" value="F:ATP binding"/>
    <property type="evidence" value="ECO:0007669"/>
    <property type="project" value="UniProtKB-UniRule"/>
</dbReference>
<evidence type="ECO:0000256" key="6">
    <source>
        <dbReference type="ARBA" id="ARBA00022527"/>
    </source>
</evidence>
<dbReference type="Gene3D" id="3.30.200.20">
    <property type="entry name" value="Phosphorylase Kinase, domain 1"/>
    <property type="match status" value="1"/>
</dbReference>
<dbReference type="PANTHER" id="PTHR48056:SF89">
    <property type="entry name" value="OS06G0585982 PROTEIN"/>
    <property type="match status" value="1"/>
</dbReference>
<dbReference type="InterPro" id="IPR013210">
    <property type="entry name" value="LRR_N_plant-typ"/>
</dbReference>
<reference evidence="28" key="1">
    <citation type="journal article" date="2015" name="Nat. Genet.">
        <title>The pineapple genome and the evolution of CAM photosynthesis.</title>
        <authorList>
            <person name="Ming R."/>
            <person name="VanBuren R."/>
            <person name="Wai C.M."/>
            <person name="Tang H."/>
            <person name="Schatz M.C."/>
            <person name="Bowers J.E."/>
            <person name="Lyons E."/>
            <person name="Wang M.L."/>
            <person name="Chen J."/>
            <person name="Biggers E."/>
            <person name="Zhang J."/>
            <person name="Huang L."/>
            <person name="Zhang L."/>
            <person name="Miao W."/>
            <person name="Zhang J."/>
            <person name="Ye Z."/>
            <person name="Miao C."/>
            <person name="Lin Z."/>
            <person name="Wang H."/>
            <person name="Zhou H."/>
            <person name="Yim W.C."/>
            <person name="Priest H.D."/>
            <person name="Zheng C."/>
            <person name="Woodhouse M."/>
            <person name="Edger P.P."/>
            <person name="Guyot R."/>
            <person name="Guo H.B."/>
            <person name="Guo H."/>
            <person name="Zheng G."/>
            <person name="Singh R."/>
            <person name="Sharma A."/>
            <person name="Min X."/>
            <person name="Zheng Y."/>
            <person name="Lee H."/>
            <person name="Gurtowski J."/>
            <person name="Sedlazeck F.J."/>
            <person name="Harkess A."/>
            <person name="McKain M.R."/>
            <person name="Liao Z."/>
            <person name="Fang J."/>
            <person name="Liu J."/>
            <person name="Zhang X."/>
            <person name="Zhang Q."/>
            <person name="Hu W."/>
            <person name="Qin Y."/>
            <person name="Wang K."/>
            <person name="Chen L.Y."/>
            <person name="Shirley N."/>
            <person name="Lin Y.R."/>
            <person name="Liu L.Y."/>
            <person name="Hernandez A.G."/>
            <person name="Wright C.L."/>
            <person name="Bulone V."/>
            <person name="Tuskan G.A."/>
            <person name="Heath K."/>
            <person name="Zee F."/>
            <person name="Moore P.H."/>
            <person name="Sunkar R."/>
            <person name="Leebens-Mack J.H."/>
            <person name="Mockler T."/>
            <person name="Bennetzen J.L."/>
            <person name="Freeling M."/>
            <person name="Sankoff D."/>
            <person name="Paterson A.H."/>
            <person name="Zhu X."/>
            <person name="Yang X."/>
            <person name="Smith J.A."/>
            <person name="Cushman J.C."/>
            <person name="Paull R.E."/>
            <person name="Yu Q."/>
        </authorList>
    </citation>
    <scope>NUCLEOTIDE SEQUENCE [LARGE SCALE GENOMIC DNA]</scope>
    <source>
        <strain evidence="28">cv. F153</strain>
    </source>
</reference>
<comment type="catalytic activity">
    <reaction evidence="21">
        <text>L-seryl-[protein] + ATP = O-phospho-L-seryl-[protein] + ADP + H(+)</text>
        <dbReference type="Rhea" id="RHEA:17989"/>
        <dbReference type="Rhea" id="RHEA-COMP:9863"/>
        <dbReference type="Rhea" id="RHEA-COMP:11604"/>
        <dbReference type="ChEBI" id="CHEBI:15378"/>
        <dbReference type="ChEBI" id="CHEBI:29999"/>
        <dbReference type="ChEBI" id="CHEBI:30616"/>
        <dbReference type="ChEBI" id="CHEBI:83421"/>
        <dbReference type="ChEBI" id="CHEBI:456216"/>
        <dbReference type="EC" id="2.7.11.1"/>
    </reaction>
</comment>
<evidence type="ECO:0000256" key="12">
    <source>
        <dbReference type="ARBA" id="ARBA00022737"/>
    </source>
</evidence>
<evidence type="ECO:0000256" key="17">
    <source>
        <dbReference type="ARBA" id="ARBA00023136"/>
    </source>
</evidence>
<dbReference type="SMART" id="SM00369">
    <property type="entry name" value="LRR_TYP"/>
    <property type="match status" value="13"/>
</dbReference>
<dbReference type="FunFam" id="3.80.10.10:FF:000095">
    <property type="entry name" value="LRR receptor-like serine/threonine-protein kinase GSO1"/>
    <property type="match status" value="1"/>
</dbReference>
<evidence type="ECO:0000256" key="2">
    <source>
        <dbReference type="ARBA" id="ARBA00004389"/>
    </source>
</evidence>
<dbReference type="OrthoDB" id="676979at2759"/>
<dbReference type="PROSITE" id="PS00107">
    <property type="entry name" value="PROTEIN_KINASE_ATP"/>
    <property type="match status" value="1"/>
</dbReference>
<keyword evidence="19" id="KW-0325">Glycoprotein</keyword>
<dbReference type="Pfam" id="PF07714">
    <property type="entry name" value="PK_Tyr_Ser-Thr"/>
    <property type="match status" value="1"/>
</dbReference>
<dbReference type="InterPro" id="IPR003591">
    <property type="entry name" value="Leu-rich_rpt_typical-subtyp"/>
</dbReference>
<comment type="function">
    <text evidence="23">The processed protein kinase Xa21 chain released by protein cleavage after X.oryzae pv. oryzae protein Ax21 detection translocates into the nucleus where it can bind and regulate WRKY62, a transcription factor. Confers resistance to the bacterial pathogen X.oryzae pv. oryzae (Xoo).</text>
</comment>
<dbReference type="RefSeq" id="XP_020089177.1">
    <property type="nucleotide sequence ID" value="XM_020233588.1"/>
</dbReference>
<dbReference type="PROSITE" id="PS50011">
    <property type="entry name" value="PROTEIN_KINASE_DOM"/>
    <property type="match status" value="1"/>
</dbReference>
<evidence type="ECO:0000256" key="14">
    <source>
        <dbReference type="ARBA" id="ARBA00022777"/>
    </source>
</evidence>
<evidence type="ECO:0000256" key="26">
    <source>
        <dbReference type="SAM" id="Phobius"/>
    </source>
</evidence>
<reference evidence="29" key="2">
    <citation type="submission" date="2025-08" db="UniProtKB">
        <authorList>
            <consortium name="RefSeq"/>
        </authorList>
    </citation>
    <scope>IDENTIFICATION</scope>
    <source>
        <tissue evidence="29">Leaf</tissue>
    </source>
</reference>
<dbReference type="Proteomes" id="UP000515123">
    <property type="component" value="Linkage group 5"/>
</dbReference>
<evidence type="ECO:0000259" key="27">
    <source>
        <dbReference type="PROSITE" id="PS50011"/>
    </source>
</evidence>
<keyword evidence="5" id="KW-1003">Cell membrane</keyword>